<evidence type="ECO:0000313" key="9">
    <source>
        <dbReference type="EMBL" id="PRY02015.1"/>
    </source>
</evidence>
<dbReference type="GO" id="GO:0005737">
    <property type="term" value="C:cytoplasm"/>
    <property type="evidence" value="ECO:0007669"/>
    <property type="project" value="TreeGrafter"/>
</dbReference>
<accession>A0A2T0QDM3</accession>
<comment type="caution">
    <text evidence="9">The sequence shown here is derived from an EMBL/GenBank/DDBJ whole genome shotgun (WGS) entry which is preliminary data.</text>
</comment>
<dbReference type="Gene3D" id="3.60.120.10">
    <property type="entry name" value="Anthranilate synthase"/>
    <property type="match status" value="1"/>
</dbReference>
<organism evidence="9 10">
    <name type="scientific">Allonocardiopsis opalescens</name>
    <dbReference type="NCBI Taxonomy" id="1144618"/>
    <lineage>
        <taxon>Bacteria</taxon>
        <taxon>Bacillati</taxon>
        <taxon>Actinomycetota</taxon>
        <taxon>Actinomycetes</taxon>
        <taxon>Streptosporangiales</taxon>
        <taxon>Allonocardiopsis</taxon>
    </lineage>
</organism>
<feature type="domain" description="Anthranilate synthase component I N-terminal" evidence="8">
    <location>
        <begin position="234"/>
        <end position="370"/>
    </location>
</feature>
<dbReference type="Pfam" id="PF04715">
    <property type="entry name" value="Anth_synt_I_N"/>
    <property type="match status" value="1"/>
</dbReference>
<dbReference type="EMBL" id="PVZC01000001">
    <property type="protein sequence ID" value="PRY02015.1"/>
    <property type="molecule type" value="Genomic_DNA"/>
</dbReference>
<dbReference type="PROSITE" id="PS51273">
    <property type="entry name" value="GATASE_TYPE_1"/>
    <property type="match status" value="1"/>
</dbReference>
<evidence type="ECO:0000256" key="3">
    <source>
        <dbReference type="ARBA" id="ARBA00022679"/>
    </source>
</evidence>
<dbReference type="InterPro" id="IPR017926">
    <property type="entry name" value="GATASE"/>
</dbReference>
<dbReference type="Pfam" id="PF00425">
    <property type="entry name" value="Chorismate_bind"/>
    <property type="match status" value="1"/>
</dbReference>
<dbReference type="PANTHER" id="PTHR11236">
    <property type="entry name" value="AMINOBENZOATE/ANTHRANILATE SYNTHASE"/>
    <property type="match status" value="1"/>
</dbReference>
<dbReference type="PRINTS" id="PR00099">
    <property type="entry name" value="CPSGATASE"/>
</dbReference>
<evidence type="ECO:0000256" key="5">
    <source>
        <dbReference type="SAM" id="MobiDB-lite"/>
    </source>
</evidence>
<dbReference type="InterPro" id="IPR005802">
    <property type="entry name" value="ADC_synth_comp_1"/>
</dbReference>
<dbReference type="InterPro" id="IPR006221">
    <property type="entry name" value="TrpG/PapA_dom"/>
</dbReference>
<dbReference type="EC" id="2.6.1.85" evidence="2"/>
<evidence type="ECO:0000313" key="10">
    <source>
        <dbReference type="Proteomes" id="UP000237846"/>
    </source>
</evidence>
<dbReference type="GO" id="GO:0008153">
    <property type="term" value="P:4-aminobenzoate biosynthetic process"/>
    <property type="evidence" value="ECO:0007669"/>
    <property type="project" value="TreeGrafter"/>
</dbReference>
<dbReference type="CDD" id="cd01743">
    <property type="entry name" value="GATase1_Anthranilate_Synthase"/>
    <property type="match status" value="1"/>
</dbReference>
<name>A0A2T0QDM3_9ACTN</name>
<dbReference type="InterPro" id="IPR019999">
    <property type="entry name" value="Anth_synth_I-like"/>
</dbReference>
<evidence type="ECO:0000256" key="2">
    <source>
        <dbReference type="ARBA" id="ARBA00013139"/>
    </source>
</evidence>
<keyword evidence="3 9" id="KW-0808">Transferase</keyword>
<dbReference type="NCBIfam" id="TIGR00566">
    <property type="entry name" value="trpG_papA"/>
    <property type="match status" value="1"/>
</dbReference>
<dbReference type="InterPro" id="IPR005801">
    <property type="entry name" value="ADC_synthase"/>
</dbReference>
<evidence type="ECO:0000259" key="6">
    <source>
        <dbReference type="Pfam" id="PF00117"/>
    </source>
</evidence>
<dbReference type="NCBIfam" id="TIGR00553">
    <property type="entry name" value="pabB"/>
    <property type="match status" value="1"/>
</dbReference>
<dbReference type="InterPro" id="IPR015890">
    <property type="entry name" value="Chorismate_C"/>
</dbReference>
<dbReference type="Proteomes" id="UP000237846">
    <property type="component" value="Unassembled WGS sequence"/>
</dbReference>
<dbReference type="Gene3D" id="3.40.50.880">
    <property type="match status" value="1"/>
</dbReference>
<dbReference type="SUPFAM" id="SSF56322">
    <property type="entry name" value="ADC synthase"/>
    <property type="match status" value="1"/>
</dbReference>
<sequence length="698" mass="73292">MRTLLIDNYDSYTYNLAQLIGEVYGEPPLVVRNDEIPDPLPADLAALVVSPGPGHPATARDVGALPALLARTELPVLGVCLGHQLLGLLAGAAVRPAPEPRHGHVGRVAHTGEGLFAGVPQHFAAVRYHSLCVAEPLPPELAATAWAEDGVLMGLAHTVLPWWGVQFHPESVGSAHGARLLRNFRELALRHAPARRPAAPRRTGTGAPRRPVRTARGGWRLAHRRLDREVPAPEAFQALFGADEYAFWLDSGAPGAGSGRYSLLGAPQGPHGEVLRYRVGAGKVECLGPGGTRYLRGSVFDALGGRIAERAVSLPDGVPPELACGYVGYFGYELKAECGGAAARTAPLPDAVWAAAGRLLLVDHRQGATWLAALTDGTPASAADAERWLDRASAVLDGIGMGGRALPVAAGAPDPDTVVPRRRRTGYLADVAECRRLLRAGESYEICLTTAADAPFTGDPFAFYLRQRAANPAPYAAYLALGPTRVLCSSPERFCAVDAEGWVESRPIKGTAPRHPDPAADGRLAAGLAADPKSRAENLMIVDLLRNDLGRVCETGAVEVPELMAVESYATVHQLVSTVRGRLRPGVDAVAAVRACFPGGSMTGAPKLRTMEILDRIEGHARGIYSGALGYFGLTGTADLNIVIRTAVVHDGRVSVGGGGAIVLDSDPAAEYDEMLLKIRAALAGGRRGSAAGPAVTG</sequence>
<dbReference type="InterPro" id="IPR006805">
    <property type="entry name" value="Anth_synth_I_N"/>
</dbReference>
<keyword evidence="10" id="KW-1185">Reference proteome</keyword>
<dbReference type="GO" id="GO:0000162">
    <property type="term" value="P:L-tryptophan biosynthetic process"/>
    <property type="evidence" value="ECO:0007669"/>
    <property type="project" value="TreeGrafter"/>
</dbReference>
<keyword evidence="4 9" id="KW-0315">Glutamine amidotransferase</keyword>
<feature type="domain" description="Glutamine amidotransferase" evidence="6">
    <location>
        <begin position="4"/>
        <end position="184"/>
    </location>
</feature>
<feature type="compositionally biased region" description="Low complexity" evidence="5">
    <location>
        <begin position="195"/>
        <end position="209"/>
    </location>
</feature>
<dbReference type="RefSeq" id="WP_106238737.1">
    <property type="nucleotide sequence ID" value="NZ_PVZC01000001.1"/>
</dbReference>
<evidence type="ECO:0000256" key="4">
    <source>
        <dbReference type="ARBA" id="ARBA00022962"/>
    </source>
</evidence>
<dbReference type="AlphaFoldDB" id="A0A2T0QDM3"/>
<dbReference type="PANTHER" id="PTHR11236:SF18">
    <property type="entry name" value="AMINODEOXYCHORISMATE SYNTHASE"/>
    <property type="match status" value="1"/>
</dbReference>
<dbReference type="InterPro" id="IPR029062">
    <property type="entry name" value="Class_I_gatase-like"/>
</dbReference>
<feature type="region of interest" description="Disordered" evidence="5">
    <location>
        <begin position="193"/>
        <end position="213"/>
    </location>
</feature>
<evidence type="ECO:0000256" key="1">
    <source>
        <dbReference type="ARBA" id="ARBA00005970"/>
    </source>
</evidence>
<dbReference type="PRINTS" id="PR00096">
    <property type="entry name" value="GATASE"/>
</dbReference>
<dbReference type="PRINTS" id="PR00097">
    <property type="entry name" value="ANTSNTHASEII"/>
</dbReference>
<comment type="similarity">
    <text evidence="1">In the C-terminal section; belongs to the anthranilate synthase component I family.</text>
</comment>
<dbReference type="GO" id="GO:0046820">
    <property type="term" value="F:4-amino-4-deoxychorismate synthase activity"/>
    <property type="evidence" value="ECO:0007669"/>
    <property type="project" value="UniProtKB-EC"/>
</dbReference>
<dbReference type="GO" id="GO:0009396">
    <property type="term" value="P:folic acid-containing compound biosynthetic process"/>
    <property type="evidence" value="ECO:0007669"/>
    <property type="project" value="InterPro"/>
</dbReference>
<evidence type="ECO:0000259" key="7">
    <source>
        <dbReference type="Pfam" id="PF00425"/>
    </source>
</evidence>
<dbReference type="Pfam" id="PF00117">
    <property type="entry name" value="GATase"/>
    <property type="match status" value="1"/>
</dbReference>
<gene>
    <name evidence="9" type="ORF">CLV72_101613</name>
</gene>
<dbReference type="OrthoDB" id="3518032at2"/>
<proteinExistence type="inferred from homology"/>
<reference evidence="9 10" key="1">
    <citation type="submission" date="2018-03" db="EMBL/GenBank/DDBJ databases">
        <title>Genomic Encyclopedia of Archaeal and Bacterial Type Strains, Phase II (KMG-II): from individual species to whole genera.</title>
        <authorList>
            <person name="Goeker M."/>
        </authorList>
    </citation>
    <scope>NUCLEOTIDE SEQUENCE [LARGE SCALE GENOMIC DNA]</scope>
    <source>
        <strain evidence="9 10">DSM 45601</strain>
    </source>
</reference>
<dbReference type="SUPFAM" id="SSF52317">
    <property type="entry name" value="Class I glutamine amidotransferase-like"/>
    <property type="match status" value="1"/>
</dbReference>
<protein>
    <recommendedName>
        <fullName evidence="2">aminodeoxychorismate synthase</fullName>
        <ecNumber evidence="2">2.6.1.85</ecNumber>
    </recommendedName>
</protein>
<evidence type="ECO:0000259" key="8">
    <source>
        <dbReference type="Pfam" id="PF04715"/>
    </source>
</evidence>
<feature type="domain" description="Chorismate-utilising enzyme C-terminal" evidence="7">
    <location>
        <begin position="425"/>
        <end position="678"/>
    </location>
</feature>